<dbReference type="InterPro" id="IPR000536">
    <property type="entry name" value="Nucl_hrmn_rcpt_lig-bd"/>
</dbReference>
<keyword evidence="12" id="KW-1185">Reference proteome</keyword>
<dbReference type="GO" id="GO:0003700">
    <property type="term" value="F:DNA-binding transcription factor activity"/>
    <property type="evidence" value="ECO:0007669"/>
    <property type="project" value="InterPro"/>
</dbReference>
<feature type="domain" description="NR LBD" evidence="10">
    <location>
        <begin position="44"/>
        <end position="295"/>
    </location>
</feature>
<accession>G0N6J7</accession>
<keyword evidence="1" id="KW-0479">Metal-binding</keyword>
<keyword evidence="5" id="KW-0238">DNA-binding</keyword>
<dbReference type="Pfam" id="PF00104">
    <property type="entry name" value="Hormone_recep"/>
    <property type="match status" value="1"/>
</dbReference>
<dbReference type="GO" id="GO:0043565">
    <property type="term" value="F:sequence-specific DNA binding"/>
    <property type="evidence" value="ECO:0007669"/>
    <property type="project" value="InterPro"/>
</dbReference>
<evidence type="ECO:0000259" key="9">
    <source>
        <dbReference type="PROSITE" id="PS51030"/>
    </source>
</evidence>
<evidence type="ECO:0000256" key="4">
    <source>
        <dbReference type="ARBA" id="ARBA00023015"/>
    </source>
</evidence>
<dbReference type="PANTHER" id="PTHR46011:SF33">
    <property type="entry name" value="NUCLEAR HORMONE RECEPTOR FAMILY"/>
    <property type="match status" value="1"/>
</dbReference>
<dbReference type="PROSITE" id="PS51030">
    <property type="entry name" value="NUCLEAR_REC_DBD_2"/>
    <property type="match status" value="1"/>
</dbReference>
<keyword evidence="7" id="KW-0675">Receptor</keyword>
<evidence type="ECO:0000256" key="3">
    <source>
        <dbReference type="ARBA" id="ARBA00022833"/>
    </source>
</evidence>
<dbReference type="Gene3D" id="1.10.565.10">
    <property type="entry name" value="Retinoid X Receptor"/>
    <property type="match status" value="1"/>
</dbReference>
<dbReference type="AlphaFoldDB" id="G0N6J7"/>
<gene>
    <name evidence="11" type="ORF">CAEBREN_20252</name>
</gene>
<dbReference type="Pfam" id="PF00105">
    <property type="entry name" value="zf-C4"/>
    <property type="match status" value="1"/>
</dbReference>
<dbReference type="EMBL" id="GL379844">
    <property type="protein sequence ID" value="EGT53797.1"/>
    <property type="molecule type" value="Genomic_DNA"/>
</dbReference>
<dbReference type="GO" id="GO:0008270">
    <property type="term" value="F:zinc ion binding"/>
    <property type="evidence" value="ECO:0007669"/>
    <property type="project" value="UniProtKB-KW"/>
</dbReference>
<sequence>MMCKKCRFAKCKRVGMRQDAVQKNRDIYGKREGTVTTPISSTAPSMPLLKKVSEMYRKLETQRIVVYGTRSRPRIVNYKQTIEVLLKEYHLISEWIFDSFNCYSSLPCDQKEVLLRNFFFQFVVLEAGFRACHHRRNDVWFIPSGDYIDCIDLATFFHDPGGTQTMSSKEAVKMFGSSFDTYHRNVSVPMIRENVDCIEFLVLAALTLFATGVDGQSDECYEVCRKVQEIIQKELLHYYEFTKSTEEPPIRLGNILSIVPNLQRATRRFQVEIELRHVLKAYSVDRNACTAFFRRTVSKNHKYRCGENNACEVVSTIRKMCKSCRYTKCLAVGMKKDGVQKFRDIYGKRESQSSTSTSDPIASGSQRLPILDALVKNYIHLENVRQVIHRDGTKSVFTRNTPRALNYKESINVFLKEYNLVEDWIVNPFPDFAELPNDQKRAARRFHEDMMLSNVMNAYSVDQKFYELGKI</sequence>
<evidence type="ECO:0000256" key="6">
    <source>
        <dbReference type="ARBA" id="ARBA00023163"/>
    </source>
</evidence>
<evidence type="ECO:0000256" key="5">
    <source>
        <dbReference type="ARBA" id="ARBA00023125"/>
    </source>
</evidence>
<keyword evidence="8" id="KW-0539">Nucleus</keyword>
<dbReference type="GO" id="GO:0006357">
    <property type="term" value="P:regulation of transcription by RNA polymerase II"/>
    <property type="evidence" value="ECO:0007669"/>
    <property type="project" value="TreeGrafter"/>
</dbReference>
<name>G0N6J7_CAEBE</name>
<dbReference type="Proteomes" id="UP000008068">
    <property type="component" value="Unassembled WGS sequence"/>
</dbReference>
<dbReference type="OrthoDB" id="5859962at2759"/>
<protein>
    <submittedName>
        <fullName evidence="11">Uncharacterized protein</fullName>
    </submittedName>
</protein>
<dbReference type="InterPro" id="IPR035500">
    <property type="entry name" value="NHR-like_dom_sf"/>
</dbReference>
<evidence type="ECO:0000259" key="10">
    <source>
        <dbReference type="PROSITE" id="PS51843"/>
    </source>
</evidence>
<dbReference type="SMART" id="SM00399">
    <property type="entry name" value="ZnF_C4"/>
    <property type="match status" value="1"/>
</dbReference>
<evidence type="ECO:0000256" key="1">
    <source>
        <dbReference type="ARBA" id="ARBA00022723"/>
    </source>
</evidence>
<keyword evidence="4" id="KW-0805">Transcription regulation</keyword>
<evidence type="ECO:0000256" key="2">
    <source>
        <dbReference type="ARBA" id="ARBA00022771"/>
    </source>
</evidence>
<feature type="domain" description="Nuclear receptor" evidence="9">
    <location>
        <begin position="287"/>
        <end position="341"/>
    </location>
</feature>
<dbReference type="GO" id="GO:0005634">
    <property type="term" value="C:nucleus"/>
    <property type="evidence" value="ECO:0007669"/>
    <property type="project" value="TreeGrafter"/>
</dbReference>
<dbReference type="SUPFAM" id="SSF48508">
    <property type="entry name" value="Nuclear receptor ligand-binding domain"/>
    <property type="match status" value="2"/>
</dbReference>
<dbReference type="STRING" id="135651.G0N6J7"/>
<evidence type="ECO:0000256" key="7">
    <source>
        <dbReference type="ARBA" id="ARBA00023170"/>
    </source>
</evidence>
<organism evidence="12">
    <name type="scientific">Caenorhabditis brenneri</name>
    <name type="common">Nematode worm</name>
    <dbReference type="NCBI Taxonomy" id="135651"/>
    <lineage>
        <taxon>Eukaryota</taxon>
        <taxon>Metazoa</taxon>
        <taxon>Ecdysozoa</taxon>
        <taxon>Nematoda</taxon>
        <taxon>Chromadorea</taxon>
        <taxon>Rhabditida</taxon>
        <taxon>Rhabditina</taxon>
        <taxon>Rhabditomorpha</taxon>
        <taxon>Rhabditoidea</taxon>
        <taxon>Rhabditidae</taxon>
        <taxon>Peloderinae</taxon>
        <taxon>Caenorhabditis</taxon>
    </lineage>
</organism>
<dbReference type="InterPro" id="IPR001628">
    <property type="entry name" value="Znf_hrmn_rcpt"/>
</dbReference>
<keyword evidence="3" id="KW-0862">Zinc</keyword>
<evidence type="ECO:0000313" key="12">
    <source>
        <dbReference type="Proteomes" id="UP000008068"/>
    </source>
</evidence>
<reference evidence="12" key="1">
    <citation type="submission" date="2011-07" db="EMBL/GenBank/DDBJ databases">
        <authorList>
            <consortium name="Caenorhabditis brenneri Sequencing and Analysis Consortium"/>
            <person name="Wilson R.K."/>
        </authorList>
    </citation>
    <scope>NUCLEOTIDE SEQUENCE [LARGE SCALE GENOMIC DNA]</scope>
    <source>
        <strain evidence="12">PB2801</strain>
    </source>
</reference>
<dbReference type="Gene3D" id="3.30.50.10">
    <property type="entry name" value="Erythroid Transcription Factor GATA-1, subunit A"/>
    <property type="match status" value="2"/>
</dbReference>
<evidence type="ECO:0000313" key="11">
    <source>
        <dbReference type="EMBL" id="EGT53797.1"/>
    </source>
</evidence>
<dbReference type="SUPFAM" id="SSF57716">
    <property type="entry name" value="Glucocorticoid receptor-like (DNA-binding domain)"/>
    <property type="match status" value="1"/>
</dbReference>
<dbReference type="SMART" id="SM00430">
    <property type="entry name" value="HOLI"/>
    <property type="match status" value="1"/>
</dbReference>
<evidence type="ECO:0000256" key="8">
    <source>
        <dbReference type="ARBA" id="ARBA00023242"/>
    </source>
</evidence>
<dbReference type="InterPro" id="IPR013088">
    <property type="entry name" value="Znf_NHR/GATA"/>
</dbReference>
<keyword evidence="6" id="KW-0804">Transcription</keyword>
<dbReference type="InParanoid" id="G0N6J7"/>
<dbReference type="PANTHER" id="PTHR46011">
    <property type="entry name" value="NUCLEAR HORMONE RECEPTOR FAMILY MEMBER NHR-86-RELATED"/>
    <property type="match status" value="1"/>
</dbReference>
<dbReference type="eggNOG" id="KOG3575">
    <property type="taxonomic scope" value="Eukaryota"/>
</dbReference>
<keyword evidence="2" id="KW-0863">Zinc-finger</keyword>
<dbReference type="PROSITE" id="PS51843">
    <property type="entry name" value="NR_LBD"/>
    <property type="match status" value="1"/>
</dbReference>
<dbReference type="HOGENOM" id="CLU_580359_0_0_1"/>
<proteinExistence type="predicted"/>